<evidence type="ECO:0000313" key="1">
    <source>
        <dbReference type="EMBL" id="AGM07179.1"/>
    </source>
</evidence>
<dbReference type="InterPro" id="IPR013785">
    <property type="entry name" value="Aldolase_TIM"/>
</dbReference>
<dbReference type="EMBL" id="CP003410">
    <property type="protein sequence ID" value="AGM07179.1"/>
    <property type="molecule type" value="Genomic_DNA"/>
</dbReference>
<name>R4SUX2_9PSEU</name>
<dbReference type="InterPro" id="IPR002915">
    <property type="entry name" value="DeoC/FbaB/LacD_aldolase"/>
</dbReference>
<organism evidence="1 2">
    <name type="scientific">Amycolatopsis keratiniphila</name>
    <dbReference type="NCBI Taxonomy" id="129921"/>
    <lineage>
        <taxon>Bacteria</taxon>
        <taxon>Bacillati</taxon>
        <taxon>Actinomycetota</taxon>
        <taxon>Actinomycetes</taxon>
        <taxon>Pseudonocardiales</taxon>
        <taxon>Pseudonocardiaceae</taxon>
        <taxon>Amycolatopsis</taxon>
        <taxon>Amycolatopsis japonica group</taxon>
    </lineage>
</organism>
<evidence type="ECO:0000313" key="2">
    <source>
        <dbReference type="Proteomes" id="UP000013968"/>
    </source>
</evidence>
<dbReference type="HOGENOM" id="CLU_3163895_0_0_11"/>
<dbReference type="Gene3D" id="3.20.20.70">
    <property type="entry name" value="Aldolase class I"/>
    <property type="match status" value="1"/>
</dbReference>
<sequence length="47" mass="5302">MLVSGGARLGDEAMFEKARESMDAGATGLIFGRNVWQREYDQVPRRE</sequence>
<accession>R4SUX2</accession>
<dbReference type="AlphaFoldDB" id="R4SUX2"/>
<dbReference type="SUPFAM" id="SSF51569">
    <property type="entry name" value="Aldolase"/>
    <property type="match status" value="1"/>
</dbReference>
<gene>
    <name evidence="1" type="ORF">AORI_4595</name>
</gene>
<dbReference type="GO" id="GO:0016829">
    <property type="term" value="F:lyase activity"/>
    <property type="evidence" value="ECO:0007669"/>
    <property type="project" value="InterPro"/>
</dbReference>
<proteinExistence type="predicted"/>
<dbReference type="Proteomes" id="UP000013968">
    <property type="component" value="Chromosome"/>
</dbReference>
<dbReference type="KEGG" id="aoi:AORI_4595"/>
<keyword evidence="2" id="KW-1185">Reference proteome</keyword>
<dbReference type="Pfam" id="PF01791">
    <property type="entry name" value="DeoC"/>
    <property type="match status" value="1"/>
</dbReference>
<reference evidence="1 2" key="1">
    <citation type="journal article" date="2013" name="BMC Genomics">
        <title>ContigScape: a Cytoscape plugin facilitating microbial genome gap closing.</title>
        <authorList>
            <person name="Tang B."/>
            <person name="Wang Q."/>
            <person name="Yang M."/>
            <person name="Xie F."/>
            <person name="Zhu Y."/>
            <person name="Zhuo Y."/>
            <person name="Wang S."/>
            <person name="Gao H."/>
            <person name="Ding X."/>
            <person name="Zhang L."/>
            <person name="Zhao G."/>
            <person name="Zheng H."/>
        </authorList>
    </citation>
    <scope>NUCLEOTIDE SEQUENCE [LARGE SCALE GENOMIC DNA]</scope>
    <source>
        <strain evidence="1 2">HCCB10007</strain>
    </source>
</reference>
<dbReference type="PATRIC" id="fig|1156913.3.peg.4670"/>
<protein>
    <submittedName>
        <fullName evidence="1">Fructose-bisphosphate aldolase, class I</fullName>
    </submittedName>
</protein>